<dbReference type="AlphaFoldDB" id="A0A835XHA7"/>
<accession>A0A835XHA7</accession>
<dbReference type="OrthoDB" id="544187at2759"/>
<feature type="compositionally biased region" description="Low complexity" evidence="1">
    <location>
        <begin position="346"/>
        <end position="358"/>
    </location>
</feature>
<feature type="compositionally biased region" description="Low complexity" evidence="1">
    <location>
        <begin position="188"/>
        <end position="202"/>
    </location>
</feature>
<feature type="compositionally biased region" description="Basic and acidic residues" evidence="1">
    <location>
        <begin position="418"/>
        <end position="430"/>
    </location>
</feature>
<feature type="compositionally biased region" description="Polar residues" evidence="1">
    <location>
        <begin position="382"/>
        <end position="401"/>
    </location>
</feature>
<gene>
    <name evidence="2" type="ORF">HYH03_017406</name>
</gene>
<feature type="compositionally biased region" description="Pro residues" evidence="1">
    <location>
        <begin position="121"/>
        <end position="141"/>
    </location>
</feature>
<evidence type="ECO:0000256" key="1">
    <source>
        <dbReference type="SAM" id="MobiDB-lite"/>
    </source>
</evidence>
<feature type="compositionally biased region" description="Low complexity" evidence="1">
    <location>
        <begin position="218"/>
        <end position="240"/>
    </location>
</feature>
<comment type="caution">
    <text evidence="2">The sequence shown here is derived from an EMBL/GenBank/DDBJ whole genome shotgun (WGS) entry which is preliminary data.</text>
</comment>
<feature type="region of interest" description="Disordered" evidence="1">
    <location>
        <begin position="110"/>
        <end position="436"/>
    </location>
</feature>
<sequence length="574" mass="58458">MEEASALLAKASGTPDDVLERAQGHDFLVKCLRKAKFNADLLQDTVDACEINDLNAVVLGSGLLSVTEASEKLFLMQDEAQTVVTVCRKECLRIGVNFGDGAALTPEELAEPDDVEEVPAAPAPPPPPPPKPVATPPPPRVPSNAGLAISAQEPALQRQPSQPSPSAATTPAPAVPEPTPSAAPAPVPSASVATPPAATEASRASVESHPDPNFLIKPPVAAAAAASTPAPASTPAAPTPHGRHGHIPRPSASAGGAITTPAASATPRDRGAAKPMGRGTPSMSTPATSQSMGGAIPSGLTNGKHTPTAFTPATTGTRPPRPTTAPLSARGAPSSTTMSATKERPASAMPTPSAAPAAKLPSYARPTAAHKAKLLKEEADAVSTSGSGTPATPVTFASTNKPLRRFLYMPPRPVGGTPEEKEKKEPKKPVFDNIRSSLLRPTQAFLAWTAGKGKGNTGKEPDLKTSQTLQGTQSEAGAPRPTRSVVAKPSGVRSEAGAPPPAGSPGGGDSKTTTPQPFKLSSMERHAKAQEELQRKIAEKAAQEANIPKFKASPMPAVGTAAKRPTTASGAQDS</sequence>
<name>A0A835XHA7_9CHLO</name>
<feature type="compositionally biased region" description="Polar residues" evidence="1">
    <location>
        <begin position="464"/>
        <end position="475"/>
    </location>
</feature>
<feature type="compositionally biased region" description="Basic and acidic residues" evidence="1">
    <location>
        <begin position="522"/>
        <end position="542"/>
    </location>
</feature>
<feature type="region of interest" description="Disordered" evidence="1">
    <location>
        <begin position="449"/>
        <end position="574"/>
    </location>
</feature>
<protein>
    <submittedName>
        <fullName evidence="2">Uncharacterized protein</fullName>
    </submittedName>
</protein>
<reference evidence="2" key="1">
    <citation type="journal article" date="2020" name="bioRxiv">
        <title>Comparative genomics of Chlamydomonas.</title>
        <authorList>
            <person name="Craig R.J."/>
            <person name="Hasan A.R."/>
            <person name="Ness R.W."/>
            <person name="Keightley P.D."/>
        </authorList>
    </citation>
    <scope>NUCLEOTIDE SEQUENCE</scope>
    <source>
        <strain evidence="2">CCAP 11/70</strain>
    </source>
</reference>
<evidence type="ECO:0000313" key="3">
    <source>
        <dbReference type="Proteomes" id="UP000612055"/>
    </source>
</evidence>
<organism evidence="2 3">
    <name type="scientific">Edaphochlamys debaryana</name>
    <dbReference type="NCBI Taxonomy" id="47281"/>
    <lineage>
        <taxon>Eukaryota</taxon>
        <taxon>Viridiplantae</taxon>
        <taxon>Chlorophyta</taxon>
        <taxon>core chlorophytes</taxon>
        <taxon>Chlorophyceae</taxon>
        <taxon>CS clade</taxon>
        <taxon>Chlamydomonadales</taxon>
        <taxon>Chlamydomonadales incertae sedis</taxon>
        <taxon>Edaphochlamys</taxon>
    </lineage>
</organism>
<evidence type="ECO:0000313" key="2">
    <source>
        <dbReference type="EMBL" id="KAG2483751.1"/>
    </source>
</evidence>
<dbReference type="EMBL" id="JAEHOE010000167">
    <property type="protein sequence ID" value="KAG2483751.1"/>
    <property type="molecule type" value="Genomic_DNA"/>
</dbReference>
<feature type="compositionally biased region" description="Polar residues" evidence="1">
    <location>
        <begin position="281"/>
        <end position="292"/>
    </location>
</feature>
<feature type="compositionally biased region" description="Pro residues" evidence="1">
    <location>
        <begin position="173"/>
        <end position="187"/>
    </location>
</feature>
<proteinExistence type="predicted"/>
<feature type="compositionally biased region" description="Low complexity" evidence="1">
    <location>
        <begin position="306"/>
        <end position="318"/>
    </location>
</feature>
<dbReference type="Proteomes" id="UP000612055">
    <property type="component" value="Unassembled WGS sequence"/>
</dbReference>
<keyword evidence="3" id="KW-1185">Reference proteome</keyword>